<evidence type="ECO:0000313" key="7">
    <source>
        <dbReference type="Proteomes" id="UP001139887"/>
    </source>
</evidence>
<evidence type="ECO:0000256" key="4">
    <source>
        <dbReference type="ARBA" id="ARBA00022927"/>
    </source>
</evidence>
<dbReference type="GO" id="GO:0006890">
    <property type="term" value="P:retrograde vesicle-mediated transport, Golgi to endoplasmic reticulum"/>
    <property type="evidence" value="ECO:0007669"/>
    <property type="project" value="InterPro"/>
</dbReference>
<evidence type="ECO:0000256" key="3">
    <source>
        <dbReference type="ARBA" id="ARBA00022824"/>
    </source>
</evidence>
<comment type="caution">
    <text evidence="6">The sequence shown here is derived from an EMBL/GenBank/DDBJ whole genome shotgun (WGS) entry which is preliminary data.</text>
</comment>
<keyword evidence="7" id="KW-1185">Reference proteome</keyword>
<sequence>MEVNWELKLAACSDISSLAALLADSVSADVPAVLAHVPECLPGDELAQLLFSDTTTISEQVARACVSRAESIDMWTGRLDWSISWLQALPPQAQSNPLIQRCLCNALILSNILCVTKTVPWSLAQINTMEEADWLCNLLEMANSITTEVASFYTQVFQEIQINEKLQSEWNHWWLQRLADHDDERLALAIANCGRWFYDSTLLLAIYQIGGMCSQGTEDTRAALLSIAANHQIEEIQPADSVELPQAVADALQEDCQWCGQTHQLAEDTVQLVVAAGLAQIHAIDLLNANTSAHIDMPGILQCKGNAQAQTQLLAKILRDPRLELRSLLLDLRAMKVLDFVDRLVIDAELLSALLRTEQFDQARLLMQMPDAEAFQQHARVRDTVCAAARELFDNAESGDRERGQMHAATQCLNMLSEEWQQDASVQRERLLIDTAHLVHSLGSPTGTLRLFHTGETRVQPIEIRLASDPFDFVQLVLSRYPEGYARQRLIREIAANMICLLCDSCQVQMSLRDLAVRSIEEAHVVGLLLEAALQAGDLAACQGFVRQLNAARTVFASSMDVVERQRALRLLENQPAKLSEQERAIDLIWNACIDLAQQLSSKGSDESEEAVSLALSLCPTNEMPRLLQLLAASKPSLEDVGGDVLQHVQEILLGSGGAESADAAATAGDKDQPGDDDVDIEAIRTFDPAIIRRCLRVAGDAAGHRRNLLLEWLDFALTTAKEPRDARAQAFRESLEKDIAKRMAPEALECLHKRVWPQLDKTNLTQIHGYFDMQMRLAAAAEDFEAEKRSRARCRLALRLQQDPQLREVQFDLLEQSLCKSEACEQCVCALATDLGVDAGLLIPLADDLAAVAGDHMTASELTSNLLAWQLHKRLDVAIESKDATAFLDLLAAESEGRLGAKEAAKLADRLAFDSSAAQALDIGERLSALVLCPEDRQGTVERARDYVQFLEQLRSMHDPFTFVPLSNKWVSGFDVGRDNLHEQWLGTLVRMCLAEPAYFVCQACVWASDLLERFGQQKKIHLDEVYGAALDQAVCGDDEAVLMRVCESPLELGQFNYGQDSTLGIQLLQFKKQFKQKLNDKVADPHISSAMRLCLLDVLGRHYDEQDSNTRMRLWADQHWGVQAGELEQLEQRVALWQQLLSKTERSEQVVQLADELLRWPEEADACWVQLLQWAVESQSYVRETLASAMDNDRGIGALERVGSQVFDKLIPEARRRGELVCPLAELALLYPQASWVEPVVELVVYALSQASNLPQDIQSTGGDVEDAWDIDDDDILSDEGEDQMKNADLAYKNILTNSWVHLGLAFHKLISLALPYPQLLSSIKNTLFDYSCMSELPPADRSILCYHIQSNGVSGILEVLCRCVHLLRDFGLYREAILWIYEALNVPLQYRYDVREGKVAEMWIKQLDCLCLSKHKEKSEDYVVKDDSNPLQLQREKQVASSLSGSLQLRDEEQAANAWGADMDIDLYDKEDHLASNQTVPEINQNADAVLQDNASVPSTVAATKAPETVLATSDGVIEDNDHAWGDVDDIDLDADLENL</sequence>
<dbReference type="Pfam" id="PF08314">
    <property type="entry name" value="Sec39"/>
    <property type="match status" value="1"/>
</dbReference>
<evidence type="ECO:0000256" key="2">
    <source>
        <dbReference type="ARBA" id="ARBA00022448"/>
    </source>
</evidence>
<dbReference type="EMBL" id="JANBUW010000027">
    <property type="protein sequence ID" value="KAJ2850626.1"/>
    <property type="molecule type" value="Genomic_DNA"/>
</dbReference>
<comment type="subcellular location">
    <subcellularLocation>
        <location evidence="1">Endoplasmic reticulum</location>
    </subcellularLocation>
</comment>
<accession>A0A9W8IDA9</accession>
<gene>
    <name evidence="6" type="ORF">IWW36_001737</name>
</gene>
<evidence type="ECO:0000313" key="6">
    <source>
        <dbReference type="EMBL" id="KAJ2850626.1"/>
    </source>
</evidence>
<protein>
    <recommendedName>
        <fullName evidence="5">Sec39 domain-containing protein</fullName>
    </recommendedName>
</protein>
<dbReference type="OrthoDB" id="27490at2759"/>
<dbReference type="GO" id="GO:0005783">
    <property type="term" value="C:endoplasmic reticulum"/>
    <property type="evidence" value="ECO:0007669"/>
    <property type="project" value="UniProtKB-SubCell"/>
</dbReference>
<dbReference type="PANTHER" id="PTHR40787:SF3">
    <property type="entry name" value="PROTEIN TRANSPORT PROTEIN SEC39"/>
    <property type="match status" value="1"/>
</dbReference>
<keyword evidence="4" id="KW-0653">Protein transport</keyword>
<keyword evidence="2" id="KW-0813">Transport</keyword>
<name>A0A9W8IDA9_9FUNG</name>
<reference evidence="6" key="1">
    <citation type="submission" date="2022-07" db="EMBL/GenBank/DDBJ databases">
        <title>Phylogenomic reconstructions and comparative analyses of Kickxellomycotina fungi.</title>
        <authorList>
            <person name="Reynolds N.K."/>
            <person name="Stajich J.E."/>
            <person name="Barry K."/>
            <person name="Grigoriev I.V."/>
            <person name="Crous P."/>
            <person name="Smith M.E."/>
        </authorList>
    </citation>
    <scope>NUCLEOTIDE SEQUENCE</scope>
    <source>
        <strain evidence="6">NRRL 1566</strain>
    </source>
</reference>
<dbReference type="PANTHER" id="PTHR40787">
    <property type="entry name" value="SECRETED PROTEIN"/>
    <property type="match status" value="1"/>
</dbReference>
<dbReference type="GO" id="GO:0015031">
    <property type="term" value="P:protein transport"/>
    <property type="evidence" value="ECO:0007669"/>
    <property type="project" value="UniProtKB-KW"/>
</dbReference>
<proteinExistence type="predicted"/>
<feature type="domain" description="Sec39" evidence="5">
    <location>
        <begin position="333"/>
        <end position="628"/>
    </location>
</feature>
<evidence type="ECO:0000259" key="5">
    <source>
        <dbReference type="Pfam" id="PF08314"/>
    </source>
</evidence>
<dbReference type="InterPro" id="IPR013244">
    <property type="entry name" value="Sec39_domain"/>
</dbReference>
<dbReference type="Proteomes" id="UP001139887">
    <property type="component" value="Unassembled WGS sequence"/>
</dbReference>
<evidence type="ECO:0000256" key="1">
    <source>
        <dbReference type="ARBA" id="ARBA00004240"/>
    </source>
</evidence>
<organism evidence="6 7">
    <name type="scientific">Coemansia brasiliensis</name>
    <dbReference type="NCBI Taxonomy" id="2650707"/>
    <lineage>
        <taxon>Eukaryota</taxon>
        <taxon>Fungi</taxon>
        <taxon>Fungi incertae sedis</taxon>
        <taxon>Zoopagomycota</taxon>
        <taxon>Kickxellomycotina</taxon>
        <taxon>Kickxellomycetes</taxon>
        <taxon>Kickxellales</taxon>
        <taxon>Kickxellaceae</taxon>
        <taxon>Coemansia</taxon>
    </lineage>
</organism>
<keyword evidence="3" id="KW-0256">Endoplasmic reticulum</keyword>